<reference evidence="1 2" key="1">
    <citation type="journal article" date="2015" name="Genome Announc.">
        <title>Draft Genome Sequence of Burkholderia sp. Strain PML1(12), an Ectomycorrhizosphere-Inhabiting Bacterium with Effective Mineral-Weathering Ability.</title>
        <authorList>
            <person name="Uroz S."/>
            <person name="Oger P."/>
        </authorList>
    </citation>
    <scope>NUCLEOTIDE SEQUENCE [LARGE SCALE GENOMIC DNA]</scope>
    <source>
        <strain evidence="2">PML1(12)</strain>
    </source>
</reference>
<dbReference type="AlphaFoldDB" id="A0A0J1D563"/>
<organism evidence="1 2">
    <name type="scientific">Caballeronia mineralivorans PML1(12)</name>
    <dbReference type="NCBI Taxonomy" id="908627"/>
    <lineage>
        <taxon>Bacteria</taxon>
        <taxon>Pseudomonadati</taxon>
        <taxon>Pseudomonadota</taxon>
        <taxon>Betaproteobacteria</taxon>
        <taxon>Burkholderiales</taxon>
        <taxon>Burkholderiaceae</taxon>
        <taxon>Caballeronia</taxon>
    </lineage>
</organism>
<gene>
    <name evidence="1" type="ORF">EOS_02225</name>
</gene>
<evidence type="ECO:0000313" key="1">
    <source>
        <dbReference type="EMBL" id="KLU27842.1"/>
    </source>
</evidence>
<dbReference type="Proteomes" id="UP000035963">
    <property type="component" value="Unassembled WGS sequence"/>
</dbReference>
<evidence type="ECO:0000313" key="2">
    <source>
        <dbReference type="Proteomes" id="UP000035963"/>
    </source>
</evidence>
<proteinExistence type="predicted"/>
<dbReference type="EMBL" id="AEJF01000011">
    <property type="protein sequence ID" value="KLU27842.1"/>
    <property type="molecule type" value="Genomic_DNA"/>
</dbReference>
<name>A0A0J1D563_9BURK</name>
<sequence>MGVLFEENLQDLDGLTMLSGHVPCMWGTGVRSVDFRRLLPIPAKRSNVSKWPDLDLTAGHRYRRTDLCQ</sequence>
<dbReference type="PATRIC" id="fig|908627.4.peg.485"/>
<comment type="caution">
    <text evidence="1">The sequence shown here is derived from an EMBL/GenBank/DDBJ whole genome shotgun (WGS) entry which is preliminary data.</text>
</comment>
<keyword evidence="2" id="KW-1185">Reference proteome</keyword>
<accession>A0A0J1D563</accession>
<protein>
    <submittedName>
        <fullName evidence="1">Uncharacterized protein</fullName>
    </submittedName>
</protein>